<comment type="cofactor">
    <cofactor evidence="1">
        <name>pyridoxal 5'-phosphate</name>
        <dbReference type="ChEBI" id="CHEBI:597326"/>
    </cofactor>
</comment>
<dbReference type="PIRSF" id="PIRSF006278">
    <property type="entry name" value="ACCD_DCysDesulf"/>
    <property type="match status" value="1"/>
</dbReference>
<comment type="caution">
    <text evidence="7">The sequence shown here is derived from an EMBL/GenBank/DDBJ whole genome shotgun (WGS) entry which is preliminary data.</text>
</comment>
<dbReference type="AlphaFoldDB" id="A0A7C6AAZ4"/>
<dbReference type="Gene3D" id="3.40.50.1100">
    <property type="match status" value="2"/>
</dbReference>
<dbReference type="InterPro" id="IPR027278">
    <property type="entry name" value="ACCD_DCysDesulf"/>
</dbReference>
<evidence type="ECO:0000256" key="5">
    <source>
        <dbReference type="PIRSR" id="PIRSR006278-2"/>
    </source>
</evidence>
<reference evidence="7" key="1">
    <citation type="journal article" date="2020" name="mSystems">
        <title>Genome- and Community-Level Interaction Insights into Carbon Utilization and Element Cycling Functions of Hydrothermarchaeota in Hydrothermal Sediment.</title>
        <authorList>
            <person name="Zhou Z."/>
            <person name="Liu Y."/>
            <person name="Xu W."/>
            <person name="Pan J."/>
            <person name="Luo Z.H."/>
            <person name="Li M."/>
        </authorList>
    </citation>
    <scope>NUCLEOTIDE SEQUENCE [LARGE SCALE GENOMIC DNA]</scope>
    <source>
        <strain evidence="7">SpSt-876</strain>
    </source>
</reference>
<dbReference type="InterPro" id="IPR036052">
    <property type="entry name" value="TrpB-like_PALP_sf"/>
</dbReference>
<gene>
    <name evidence="7" type="ORF">ENW73_09515</name>
</gene>
<protein>
    <submittedName>
        <fullName evidence="7">D-cysteine desulfhydrase family protein</fullName>
    </submittedName>
</protein>
<evidence type="ECO:0000313" key="7">
    <source>
        <dbReference type="EMBL" id="HHS53069.1"/>
    </source>
</evidence>
<accession>A0A7C6AAZ4</accession>
<evidence type="ECO:0000256" key="3">
    <source>
        <dbReference type="ARBA" id="ARBA00022898"/>
    </source>
</evidence>
<feature type="active site" description="Nucleophile" evidence="4">
    <location>
        <position position="71"/>
    </location>
</feature>
<dbReference type="PANTHER" id="PTHR43780:SF2">
    <property type="entry name" value="1-AMINOCYCLOPROPANE-1-CARBOXYLATE DEAMINASE-RELATED"/>
    <property type="match status" value="1"/>
</dbReference>
<keyword evidence="3 5" id="KW-0663">Pyridoxal phosphate</keyword>
<dbReference type="InterPro" id="IPR005966">
    <property type="entry name" value="D-Cys_desShydrase"/>
</dbReference>
<dbReference type="GO" id="GO:0019148">
    <property type="term" value="F:D-cysteine desulfhydrase activity"/>
    <property type="evidence" value="ECO:0007669"/>
    <property type="project" value="TreeGrafter"/>
</dbReference>
<comment type="similarity">
    <text evidence="2">Belongs to the ACC deaminase/D-cysteine desulfhydrase family.</text>
</comment>
<dbReference type="Pfam" id="PF00291">
    <property type="entry name" value="PALP"/>
    <property type="match status" value="1"/>
</dbReference>
<name>A0A7C6AAZ4_UNCW3</name>
<sequence length="318" mass="35144">MIEPLQLAQKPTPIQCLDIPSIIPDVKIHIKRDDLTGLLSSGNKIRKLEYLLADAKNKKCDCIITAGPIQSNHIRTTMYVCATMGIKAVAVLAGKPPKTLEGNLLLDSLFGGELYFLDKEEYDKMKDGFIQELTIKFRKQGYKPYLIPTGGSNGIGALGYLAAMEEMAHYIKTSAVDAIFCAVGSGGTYAGLLMGKYLFGVEAPLYGILVDETIEYFQAKIKNIINESSTILEKKLAIDDNEIKLINGYIGEGYGIPYPEEIEVIKKLALKGIVLDPVYTGKAFYGMVKERARLDYHNPIFIHTGGIFSLFAYKESFC</sequence>
<evidence type="ECO:0000259" key="6">
    <source>
        <dbReference type="Pfam" id="PF00291"/>
    </source>
</evidence>
<dbReference type="EMBL" id="DTLI01000226">
    <property type="protein sequence ID" value="HHS53069.1"/>
    <property type="molecule type" value="Genomic_DNA"/>
</dbReference>
<dbReference type="SUPFAM" id="SSF53686">
    <property type="entry name" value="Tryptophan synthase beta subunit-like PLP-dependent enzymes"/>
    <property type="match status" value="1"/>
</dbReference>
<dbReference type="NCBIfam" id="TIGR01275">
    <property type="entry name" value="ACC_deam_rel"/>
    <property type="match status" value="1"/>
</dbReference>
<feature type="modified residue" description="N6-(pyridoxal phosphate)lysine" evidence="5">
    <location>
        <position position="44"/>
    </location>
</feature>
<evidence type="ECO:0000256" key="4">
    <source>
        <dbReference type="PIRSR" id="PIRSR006278-1"/>
    </source>
</evidence>
<organism evidence="7">
    <name type="scientific">candidate division WOR-3 bacterium</name>
    <dbReference type="NCBI Taxonomy" id="2052148"/>
    <lineage>
        <taxon>Bacteria</taxon>
        <taxon>Bacteria division WOR-3</taxon>
    </lineage>
</organism>
<evidence type="ECO:0000256" key="1">
    <source>
        <dbReference type="ARBA" id="ARBA00001933"/>
    </source>
</evidence>
<dbReference type="InterPro" id="IPR001926">
    <property type="entry name" value="TrpB-like_PALP"/>
</dbReference>
<dbReference type="PANTHER" id="PTHR43780">
    <property type="entry name" value="1-AMINOCYCLOPROPANE-1-CARBOXYLATE DEAMINASE-RELATED"/>
    <property type="match status" value="1"/>
</dbReference>
<feature type="domain" description="Tryptophan synthase beta chain-like PALP" evidence="6">
    <location>
        <begin position="6"/>
        <end position="305"/>
    </location>
</feature>
<proteinExistence type="inferred from homology"/>
<evidence type="ECO:0000256" key="2">
    <source>
        <dbReference type="ARBA" id="ARBA00008639"/>
    </source>
</evidence>